<protein>
    <submittedName>
        <fullName evidence="3">Uncharacterized protein</fullName>
    </submittedName>
</protein>
<dbReference type="EMBL" id="GL349450">
    <property type="protein sequence ID" value="KNC48201.1"/>
    <property type="molecule type" value="Genomic_DNA"/>
</dbReference>
<feature type="coiled-coil region" evidence="1">
    <location>
        <begin position="527"/>
        <end position="554"/>
    </location>
</feature>
<feature type="compositionally biased region" description="Pro residues" evidence="2">
    <location>
        <begin position="149"/>
        <end position="163"/>
    </location>
</feature>
<evidence type="ECO:0000256" key="2">
    <source>
        <dbReference type="SAM" id="MobiDB-lite"/>
    </source>
</evidence>
<evidence type="ECO:0000313" key="4">
    <source>
        <dbReference type="Proteomes" id="UP000054408"/>
    </source>
</evidence>
<organism evidence="3 4">
    <name type="scientific">Thecamonas trahens ATCC 50062</name>
    <dbReference type="NCBI Taxonomy" id="461836"/>
    <lineage>
        <taxon>Eukaryota</taxon>
        <taxon>Apusozoa</taxon>
        <taxon>Apusomonadida</taxon>
        <taxon>Apusomonadidae</taxon>
        <taxon>Thecamonas</taxon>
    </lineage>
</organism>
<feature type="compositionally biased region" description="Low complexity" evidence="2">
    <location>
        <begin position="164"/>
        <end position="175"/>
    </location>
</feature>
<dbReference type="Proteomes" id="UP000054408">
    <property type="component" value="Unassembled WGS sequence"/>
</dbReference>
<dbReference type="GeneID" id="25563973"/>
<dbReference type="AlphaFoldDB" id="A0A0L0D807"/>
<evidence type="ECO:0000313" key="3">
    <source>
        <dbReference type="EMBL" id="KNC48201.1"/>
    </source>
</evidence>
<keyword evidence="1" id="KW-0175">Coiled coil</keyword>
<evidence type="ECO:0000256" key="1">
    <source>
        <dbReference type="SAM" id="Coils"/>
    </source>
</evidence>
<feature type="coiled-coil region" evidence="1">
    <location>
        <begin position="30"/>
        <end position="64"/>
    </location>
</feature>
<proteinExistence type="predicted"/>
<reference evidence="3 4" key="1">
    <citation type="submission" date="2010-05" db="EMBL/GenBank/DDBJ databases">
        <title>The Genome Sequence of Thecamonas trahens ATCC 50062.</title>
        <authorList>
            <consortium name="The Broad Institute Genome Sequencing Platform"/>
            <person name="Russ C."/>
            <person name="Cuomo C."/>
            <person name="Shea T."/>
            <person name="Young S.K."/>
            <person name="Zeng Q."/>
            <person name="Koehrsen M."/>
            <person name="Haas B."/>
            <person name="Borodovsky M."/>
            <person name="Guigo R."/>
            <person name="Alvarado L."/>
            <person name="Berlin A."/>
            <person name="Bochicchio J."/>
            <person name="Borenstein D."/>
            <person name="Chapman S."/>
            <person name="Chen Z."/>
            <person name="Freedman E."/>
            <person name="Gellesch M."/>
            <person name="Goldberg J."/>
            <person name="Griggs A."/>
            <person name="Gujja S."/>
            <person name="Heilman E."/>
            <person name="Heiman D."/>
            <person name="Hepburn T."/>
            <person name="Howarth C."/>
            <person name="Jen D."/>
            <person name="Larson L."/>
            <person name="Mehta T."/>
            <person name="Park D."/>
            <person name="Pearson M."/>
            <person name="Roberts A."/>
            <person name="Saif S."/>
            <person name="Shenoy N."/>
            <person name="Sisk P."/>
            <person name="Stolte C."/>
            <person name="Sykes S."/>
            <person name="Thomson T."/>
            <person name="Walk T."/>
            <person name="White J."/>
            <person name="Yandava C."/>
            <person name="Burger G."/>
            <person name="Gray M.W."/>
            <person name="Holland P.W.H."/>
            <person name="King N."/>
            <person name="Lang F.B.F."/>
            <person name="Roger A.J."/>
            <person name="Ruiz-Trillo I."/>
            <person name="Lander E."/>
            <person name="Nusbaum C."/>
        </authorList>
    </citation>
    <scope>NUCLEOTIDE SEQUENCE [LARGE SCALE GENOMIC DNA]</scope>
    <source>
        <strain evidence="3 4">ATCC 50062</strain>
    </source>
</reference>
<accession>A0A0L0D807</accession>
<keyword evidence="4" id="KW-1185">Reference proteome</keyword>
<dbReference type="RefSeq" id="XP_013758770.1">
    <property type="nucleotide sequence ID" value="XM_013903316.1"/>
</dbReference>
<gene>
    <name evidence="3" type="ORF">AMSG_04430</name>
</gene>
<sequence length="677" mass="72177">MSNSSTVVDSAWQAAPCEVAPLQTAWGRVKALLHSRLAEAERRAGAAEARAREAQELIAAAEARTAEAVAAAATLKIALLDSHAAVQAAQADAASAWATAADRKQVCAEMEALLAETVQDRRELELSQVLVAAGDSSESMPSESEPPRRLPPPTQAVSPPQPDSVPVSLTESEASSRSDDDDAEEDRSELAGTDLMLFEDRVALRIGDLAESVRARAQDQGKALEALRTTMELRGYMGQPDAAGRVVALNAALQAVSEEAAHLRRRAVAAEVALVAAAVPTKDALLDALGEAQRLRTELAHARAERDAVFDMHDAVVEALLLPADAKLDSARARIEALGTMLAAKSDEAARDRAGFQIALAWRKRANAKLRAQLRELQLSQPSSIQETDDESIERLRIRLAGAEAACLHSSRVAAATKDSLIAALGRVQELEHKVAAATAARNAADAEREGLVEAVLLPTDAKLDSARARIEALGTMLAATSDDAARDRAGFKIALAWQRRTIAKLRSESGSSTKGCDRMSAIKGALIAALARVQELEHKVAAATAARNAADAEREGLVEAVLLPTDAKLDSARARIEALGTMLATRSDAAARDRAGFQIALAWRRRVVAKHRAYIAQLESENASLVKALEEARAGGRKVASRLDESKRTIAGQRIAMAWMRKRLARHQVPQTSALQ</sequence>
<name>A0A0L0D807_THETB</name>
<feature type="region of interest" description="Disordered" evidence="2">
    <location>
        <begin position="132"/>
        <end position="192"/>
    </location>
</feature>
<feature type="coiled-coil region" evidence="1">
    <location>
        <begin position="246"/>
        <end position="305"/>
    </location>
</feature>